<dbReference type="InterPro" id="IPR043454">
    <property type="entry name" value="NPH3/RPT2-like"/>
</dbReference>
<feature type="compositionally biased region" description="Basic and acidic residues" evidence="5">
    <location>
        <begin position="607"/>
        <end position="622"/>
    </location>
</feature>
<comment type="similarity">
    <text evidence="3">Belongs to the NPH3 family.</text>
</comment>
<feature type="region of interest" description="Disordered" evidence="5">
    <location>
        <begin position="607"/>
        <end position="657"/>
    </location>
</feature>
<dbReference type="Gene3D" id="3.30.710.10">
    <property type="entry name" value="Potassium Channel Kv1.1, Chain A"/>
    <property type="match status" value="1"/>
</dbReference>
<dbReference type="SUPFAM" id="SSF54695">
    <property type="entry name" value="POZ domain"/>
    <property type="match status" value="1"/>
</dbReference>
<evidence type="ECO:0000256" key="1">
    <source>
        <dbReference type="ARBA" id="ARBA00004906"/>
    </source>
</evidence>
<gene>
    <name evidence="7" type="ORF">V6N11_000463</name>
</gene>
<keyword evidence="4" id="KW-0175">Coiled coil</keyword>
<dbReference type="PROSITE" id="PS51649">
    <property type="entry name" value="NPH3"/>
    <property type="match status" value="1"/>
</dbReference>
<evidence type="ECO:0000256" key="4">
    <source>
        <dbReference type="SAM" id="Coils"/>
    </source>
</evidence>
<protein>
    <recommendedName>
        <fullName evidence="6">NPH3 domain-containing protein</fullName>
    </recommendedName>
</protein>
<comment type="pathway">
    <text evidence="1">Protein modification; protein ubiquitination.</text>
</comment>
<keyword evidence="8" id="KW-1185">Reference proteome</keyword>
<evidence type="ECO:0000313" key="8">
    <source>
        <dbReference type="Proteomes" id="UP001396334"/>
    </source>
</evidence>
<evidence type="ECO:0000256" key="5">
    <source>
        <dbReference type="SAM" id="MobiDB-lite"/>
    </source>
</evidence>
<feature type="coiled-coil region" evidence="4">
    <location>
        <begin position="562"/>
        <end position="589"/>
    </location>
</feature>
<dbReference type="Proteomes" id="UP001396334">
    <property type="component" value="Unassembled WGS sequence"/>
</dbReference>
<proteinExistence type="inferred from homology"/>
<name>A0ABR2NT79_9ROSI</name>
<dbReference type="EMBL" id="JBBPBN010000102">
    <property type="protein sequence ID" value="KAK8979313.1"/>
    <property type="molecule type" value="Genomic_DNA"/>
</dbReference>
<accession>A0ABR2NT79</accession>
<dbReference type="Pfam" id="PF03000">
    <property type="entry name" value="NPH3"/>
    <property type="match status" value="1"/>
</dbReference>
<evidence type="ECO:0000256" key="3">
    <source>
        <dbReference type="PROSITE-ProRule" id="PRU00982"/>
    </source>
</evidence>
<feature type="domain" description="NPH3" evidence="6">
    <location>
        <begin position="228"/>
        <end position="518"/>
    </location>
</feature>
<sequence length="657" mass="73422">MARLIMRLGSKSEVFYRDGQTWFCSTGLPSDLVVEVGETTFHLHKVLNLVHMVVEECLFPLLSRSLVIANRIKDSCGVDDENCVLQFHDLPGGAKTFLLVAKFCYGIRIELNATNIVGLRCAAEYLQMSEDQGDGNLILQTESFLNEMFGHWTDTIKALEACEESLSYSEELHIVSRCIDSLAMKACADTSLFSWPVSESGTAHCPEGNHVLWNGICSTAKPQTSSEDWWYEDVSFLRLPLYKRLILAFDSSGMKPERISGSVVHYAKTHLPLLCREPSFQSRNNAAPVSTASHPSDMDQRSLLEEIVALIPTQKGATPTNFLLRLLRTSMVLRARPPCQEKLERQIGAQLDQAALEDLLIPNIGYSMETLYDIDCIQRILDHFIRVDHESLNSSSSYIIDEGQLMGGSHPLTPMTMVATLVDGYLAEVAPDVNLKLPKFQSLAAVIPDYARPTNDGIYRAIDIYLKAHPWLIDSEREQICGLMNCQKLSLEAITHATQNERLPLRFIVQVLFFEQLRLRTSIAGWVFVSDNFENSQNSTENNAASASIVHGGAVRDRCTGADDITERISELEKECLSMKEELEKLVKAKRGWNIFLKKFGFRSKAKSIDPKTAKPSSDSKKLKPCNSKTSAPKVSFANGSENLNKGESELQVLKEN</sequence>
<feature type="compositionally biased region" description="Polar residues" evidence="5">
    <location>
        <begin position="627"/>
        <end position="644"/>
    </location>
</feature>
<reference evidence="7 8" key="1">
    <citation type="journal article" date="2024" name="G3 (Bethesda)">
        <title>Genome assembly of Hibiscus sabdariffa L. provides insights into metabolisms of medicinal natural products.</title>
        <authorList>
            <person name="Kim T."/>
        </authorList>
    </citation>
    <scope>NUCLEOTIDE SEQUENCE [LARGE SCALE GENOMIC DNA]</scope>
    <source>
        <strain evidence="7">TK-2024</strain>
        <tissue evidence="7">Old leaves</tissue>
    </source>
</reference>
<keyword evidence="2" id="KW-0833">Ubl conjugation pathway</keyword>
<dbReference type="PANTHER" id="PTHR32370">
    <property type="entry name" value="OS12G0117600 PROTEIN"/>
    <property type="match status" value="1"/>
</dbReference>
<evidence type="ECO:0000256" key="2">
    <source>
        <dbReference type="ARBA" id="ARBA00022786"/>
    </source>
</evidence>
<dbReference type="InterPro" id="IPR011333">
    <property type="entry name" value="SKP1/BTB/POZ_sf"/>
</dbReference>
<feature type="compositionally biased region" description="Basic and acidic residues" evidence="5">
    <location>
        <begin position="645"/>
        <end position="657"/>
    </location>
</feature>
<comment type="caution">
    <text evidence="7">The sequence shown here is derived from an EMBL/GenBank/DDBJ whole genome shotgun (WGS) entry which is preliminary data.</text>
</comment>
<evidence type="ECO:0000313" key="7">
    <source>
        <dbReference type="EMBL" id="KAK8979313.1"/>
    </source>
</evidence>
<dbReference type="InterPro" id="IPR027356">
    <property type="entry name" value="NPH3_dom"/>
</dbReference>
<organism evidence="7 8">
    <name type="scientific">Hibiscus sabdariffa</name>
    <name type="common">roselle</name>
    <dbReference type="NCBI Taxonomy" id="183260"/>
    <lineage>
        <taxon>Eukaryota</taxon>
        <taxon>Viridiplantae</taxon>
        <taxon>Streptophyta</taxon>
        <taxon>Embryophyta</taxon>
        <taxon>Tracheophyta</taxon>
        <taxon>Spermatophyta</taxon>
        <taxon>Magnoliopsida</taxon>
        <taxon>eudicotyledons</taxon>
        <taxon>Gunneridae</taxon>
        <taxon>Pentapetalae</taxon>
        <taxon>rosids</taxon>
        <taxon>malvids</taxon>
        <taxon>Malvales</taxon>
        <taxon>Malvaceae</taxon>
        <taxon>Malvoideae</taxon>
        <taxon>Hibiscus</taxon>
    </lineage>
</organism>
<evidence type="ECO:0000259" key="6">
    <source>
        <dbReference type="PROSITE" id="PS51649"/>
    </source>
</evidence>